<dbReference type="CDD" id="cd03250">
    <property type="entry name" value="ABCC_MRP_domain1"/>
    <property type="match status" value="1"/>
</dbReference>
<dbReference type="InterPro" id="IPR011527">
    <property type="entry name" value="ABC1_TM_dom"/>
</dbReference>
<dbReference type="PROSITE" id="PS50893">
    <property type="entry name" value="ABC_TRANSPORTER_2"/>
    <property type="match status" value="2"/>
</dbReference>
<dbReference type="FunFam" id="3.40.50.300:FF:000973">
    <property type="entry name" value="Multidrug resistance-associated protein 4"/>
    <property type="match status" value="1"/>
</dbReference>
<dbReference type="CDD" id="cd18580">
    <property type="entry name" value="ABC_6TM_ABCC_D2"/>
    <property type="match status" value="1"/>
</dbReference>
<feature type="transmembrane region" description="Helical" evidence="10">
    <location>
        <begin position="92"/>
        <end position="114"/>
    </location>
</feature>
<evidence type="ECO:0000256" key="10">
    <source>
        <dbReference type="SAM" id="Phobius"/>
    </source>
</evidence>
<dbReference type="CDD" id="cd03244">
    <property type="entry name" value="ABCC_MRP_domain2"/>
    <property type="match status" value="1"/>
</dbReference>
<sequence>MDTSRKYFNPSPKEKAGLISELFFCWILPFFNYGYRNDIEAKDIYSATGSDLSKQLGDTLERNWLKEIARASKTQSKPSLKRAIFKTFAKSYSLYGLYIFIQAIIIKSLQPIVLAEYIRFFDTAENANMHLGTGWTLGICIIFLAFMNMFILHHAIVGCLRIGMRVRVACCSLIYRKLLRLSQGSLNTIAAGKVVNLLSNDVDRFDLAAGFLHFIWVMPIQVVAALYIMFNSVGVAAVAGMSVVGLQALVLQGYLSRLQGKYRYKIALRTDHRVKIMGEIVSGIKVIKMYAWEKPFEKVVEIARDLEIRFITKTSYIKGISSALAVVTERFTLYLTIITYATMGNKITGEVVFSMAQLFNTVQLYMCILFPNALSAYAEAKVSIKRIQEFLLMEENEVTLTIPSADVIETGKNGSIKITDANASWSLSSETDTLRHINLNIPSGTLCCVVGGVGAGKSSLLQMLLKEMYVKHGKLEIDGTIAYASQEPWLFVSSVRDNILFGRPYIKNRYKNVIKMCALEKDLQQFPYGDKTLVGERGVSLSGGQRARINLARAVYSEADIYLLDDPLSAVDTQVGKHLFEECIMRYLDGKTRILVTHQLQFIAQADVIVVIDDGRIENIGSYSELTNVLSKINLSQHEETNETSSTDKDQEEPEETQELIEKGTIPTSTYIEYWRAGANIMHLALLAVLLIVAQMLCNGCDLTNAGEKAINEGNAEAINANISNNTNQEYIEDINVLPKMFYISIYTLLIIAAIILTCIRSFLFYKICMNASKLLHNQMFANILRAPMRFFDTTPSGRILNRFSKDMGAIDEVLPPSMMGVVTIFLVMIGILVMVFIVTPWMVIPAAMLGCLFYFFRTIYLKSAQVVKRIESVNRAPLFTHISASFYGLSTIRASDAQEMLADEFDVLQDKHTACWYQFLVCSETFGFYLDVISTAFLALVTLQFLIFNSGNSVSGLVGLVISSSMILTGMLQNGMRQTTDVANNMTSVERVLQYTKLQKEDAGLALRKADENWPTRGKITFENTNVRYVPEEPPVLRDINITVEPGEKIGIVGRTGAGKSSLISSLFRLTPVEGIIAIDDVDTSTIDLKDLRSNISIIPQEPVLFSATVRYNLDPFATVDDEVLWTALENVELKTSINSLDQMVSEGGSNFSAGQRQLICLARAIVRNNKILVMDEATANVDPQTDSLIQKTIRENFKNCTVLTIAHRLNTIMDSDKVLVLDSRVVEFAHAHELLQRPDGHFTKMVKETGSKMEEDLRKIAEDDYNKKFPDAVKASIESAMEE</sequence>
<feature type="transmembrane region" description="Helical" evidence="10">
    <location>
        <begin position="844"/>
        <end position="861"/>
    </location>
</feature>
<gene>
    <name evidence="13" type="ORF">NQ318_004648</name>
</gene>
<keyword evidence="3 10" id="KW-0812">Transmembrane</keyword>
<dbReference type="Gene3D" id="3.40.50.300">
    <property type="entry name" value="P-loop containing nucleotide triphosphate hydrolases"/>
    <property type="match status" value="2"/>
</dbReference>
<comment type="caution">
    <text evidence="13">The sequence shown here is derived from an EMBL/GenBank/DDBJ whole genome shotgun (WGS) entry which is preliminary data.</text>
</comment>
<protein>
    <submittedName>
        <fullName evidence="13">Uncharacterized protein</fullName>
    </submittedName>
</protein>
<feature type="transmembrane region" description="Helical" evidence="10">
    <location>
        <begin position="741"/>
        <end position="764"/>
    </location>
</feature>
<dbReference type="SUPFAM" id="SSF90123">
    <property type="entry name" value="ABC transporter transmembrane region"/>
    <property type="match status" value="2"/>
</dbReference>
<dbReference type="GO" id="GO:0005524">
    <property type="term" value="F:ATP binding"/>
    <property type="evidence" value="ECO:0007669"/>
    <property type="project" value="UniProtKB-KW"/>
</dbReference>
<reference evidence="13" key="1">
    <citation type="journal article" date="2023" name="Insect Mol. Biol.">
        <title>Genome sequencing provides insights into the evolution of gene families encoding plant cell wall-degrading enzymes in longhorned beetles.</title>
        <authorList>
            <person name="Shin N.R."/>
            <person name="Okamura Y."/>
            <person name="Kirsch R."/>
            <person name="Pauchet Y."/>
        </authorList>
    </citation>
    <scope>NUCLEOTIDE SEQUENCE</scope>
    <source>
        <strain evidence="13">AMC_N1</strain>
    </source>
</reference>
<organism evidence="13 14">
    <name type="scientific">Aromia moschata</name>
    <dbReference type="NCBI Taxonomy" id="1265417"/>
    <lineage>
        <taxon>Eukaryota</taxon>
        <taxon>Metazoa</taxon>
        <taxon>Ecdysozoa</taxon>
        <taxon>Arthropoda</taxon>
        <taxon>Hexapoda</taxon>
        <taxon>Insecta</taxon>
        <taxon>Pterygota</taxon>
        <taxon>Neoptera</taxon>
        <taxon>Endopterygota</taxon>
        <taxon>Coleoptera</taxon>
        <taxon>Polyphaga</taxon>
        <taxon>Cucujiformia</taxon>
        <taxon>Chrysomeloidea</taxon>
        <taxon>Cerambycidae</taxon>
        <taxon>Cerambycinae</taxon>
        <taxon>Callichromatini</taxon>
        <taxon>Aromia</taxon>
    </lineage>
</organism>
<evidence type="ECO:0000256" key="4">
    <source>
        <dbReference type="ARBA" id="ARBA00022737"/>
    </source>
</evidence>
<feature type="transmembrane region" description="Helical" evidence="10">
    <location>
        <begin position="955"/>
        <end position="973"/>
    </location>
</feature>
<dbReference type="FunFam" id="1.20.1560.10:FF:000014">
    <property type="entry name" value="Multidrug resistance-associated protein member 4"/>
    <property type="match status" value="1"/>
</dbReference>
<feature type="transmembrane region" description="Helical" evidence="10">
    <location>
        <begin position="677"/>
        <end position="697"/>
    </location>
</feature>
<dbReference type="GO" id="GO:0016887">
    <property type="term" value="F:ATP hydrolysis activity"/>
    <property type="evidence" value="ECO:0007669"/>
    <property type="project" value="InterPro"/>
</dbReference>
<dbReference type="InterPro" id="IPR017871">
    <property type="entry name" value="ABC_transporter-like_CS"/>
</dbReference>
<feature type="domain" description="ABC transmembrane type-1" evidence="12">
    <location>
        <begin position="716"/>
        <end position="985"/>
    </location>
</feature>
<feature type="transmembrane region" description="Helical" evidence="10">
    <location>
        <begin position="814"/>
        <end position="838"/>
    </location>
</feature>
<dbReference type="Gene3D" id="1.20.1560.10">
    <property type="entry name" value="ABC transporter type 1, transmembrane domain"/>
    <property type="match status" value="2"/>
</dbReference>
<feature type="domain" description="ABC transporter" evidence="11">
    <location>
        <begin position="1023"/>
        <end position="1250"/>
    </location>
</feature>
<dbReference type="GO" id="GO:0016020">
    <property type="term" value="C:membrane"/>
    <property type="evidence" value="ECO:0007669"/>
    <property type="project" value="UniProtKB-SubCell"/>
</dbReference>
<dbReference type="EMBL" id="JAPWTK010000183">
    <property type="protein sequence ID" value="KAJ8946513.1"/>
    <property type="molecule type" value="Genomic_DNA"/>
</dbReference>
<evidence type="ECO:0000256" key="3">
    <source>
        <dbReference type="ARBA" id="ARBA00022692"/>
    </source>
</evidence>
<evidence type="ECO:0000259" key="11">
    <source>
        <dbReference type="PROSITE" id="PS50893"/>
    </source>
</evidence>
<dbReference type="PANTHER" id="PTHR24223">
    <property type="entry name" value="ATP-BINDING CASSETTE SUB-FAMILY C"/>
    <property type="match status" value="1"/>
</dbReference>
<dbReference type="Proteomes" id="UP001162162">
    <property type="component" value="Unassembled WGS sequence"/>
</dbReference>
<evidence type="ECO:0000256" key="6">
    <source>
        <dbReference type="ARBA" id="ARBA00022840"/>
    </source>
</evidence>
<dbReference type="Pfam" id="PF00005">
    <property type="entry name" value="ABC_tran"/>
    <property type="match status" value="2"/>
</dbReference>
<dbReference type="CDD" id="cd18579">
    <property type="entry name" value="ABC_6TM_ABCC_D1"/>
    <property type="match status" value="1"/>
</dbReference>
<feature type="region of interest" description="Disordered" evidence="9">
    <location>
        <begin position="637"/>
        <end position="662"/>
    </location>
</feature>
<dbReference type="InterPro" id="IPR036640">
    <property type="entry name" value="ABC1_TM_sf"/>
</dbReference>
<dbReference type="FunFam" id="3.40.50.300:FF:000163">
    <property type="entry name" value="Multidrug resistance-associated protein member 4"/>
    <property type="match status" value="1"/>
</dbReference>
<evidence type="ECO:0000256" key="9">
    <source>
        <dbReference type="SAM" id="MobiDB-lite"/>
    </source>
</evidence>
<feature type="compositionally biased region" description="Acidic residues" evidence="9">
    <location>
        <begin position="650"/>
        <end position="659"/>
    </location>
</feature>
<feature type="transmembrane region" description="Helical" evidence="10">
    <location>
        <begin position="207"/>
        <end position="230"/>
    </location>
</feature>
<feature type="domain" description="ABC transmembrane type-1" evidence="12">
    <location>
        <begin position="109"/>
        <end position="378"/>
    </location>
</feature>
<dbReference type="PROSITE" id="PS50929">
    <property type="entry name" value="ABC_TM1F"/>
    <property type="match status" value="2"/>
</dbReference>
<proteinExistence type="predicted"/>
<keyword evidence="6" id="KW-0067">ATP-binding</keyword>
<evidence type="ECO:0000256" key="8">
    <source>
        <dbReference type="ARBA" id="ARBA00023136"/>
    </source>
</evidence>
<feature type="transmembrane region" description="Helical" evidence="10">
    <location>
        <begin position="929"/>
        <end position="949"/>
    </location>
</feature>
<feature type="domain" description="ABC transporter" evidence="11">
    <location>
        <begin position="416"/>
        <end position="639"/>
    </location>
</feature>
<dbReference type="GO" id="GO:0140359">
    <property type="term" value="F:ABC-type transporter activity"/>
    <property type="evidence" value="ECO:0007669"/>
    <property type="project" value="InterPro"/>
</dbReference>
<keyword evidence="7 10" id="KW-1133">Transmembrane helix</keyword>
<evidence type="ECO:0000259" key="12">
    <source>
        <dbReference type="PROSITE" id="PS50929"/>
    </source>
</evidence>
<dbReference type="InterPro" id="IPR027417">
    <property type="entry name" value="P-loop_NTPase"/>
</dbReference>
<accession>A0AAV8Y4T6</accession>
<dbReference type="SUPFAM" id="SSF52540">
    <property type="entry name" value="P-loop containing nucleoside triphosphate hydrolases"/>
    <property type="match status" value="2"/>
</dbReference>
<dbReference type="FunFam" id="1.20.1560.10:FF:000026">
    <property type="entry name" value="Multidrug resistance-associated protein lethal(2)03659"/>
    <property type="match status" value="1"/>
</dbReference>
<evidence type="ECO:0000256" key="1">
    <source>
        <dbReference type="ARBA" id="ARBA00004141"/>
    </source>
</evidence>
<evidence type="ECO:0000256" key="5">
    <source>
        <dbReference type="ARBA" id="ARBA00022741"/>
    </source>
</evidence>
<dbReference type="Pfam" id="PF00664">
    <property type="entry name" value="ABC_membrane"/>
    <property type="match status" value="2"/>
</dbReference>
<dbReference type="InterPro" id="IPR044746">
    <property type="entry name" value="ABCC_6TM_D1"/>
</dbReference>
<keyword evidence="4" id="KW-0677">Repeat</keyword>
<dbReference type="PANTHER" id="PTHR24223:SF415">
    <property type="entry name" value="FI20190P1"/>
    <property type="match status" value="1"/>
</dbReference>
<keyword evidence="2" id="KW-0813">Transport</keyword>
<dbReference type="InterPro" id="IPR003593">
    <property type="entry name" value="AAA+_ATPase"/>
</dbReference>
<dbReference type="SMART" id="SM00382">
    <property type="entry name" value="AAA"/>
    <property type="match status" value="2"/>
</dbReference>
<dbReference type="InterPro" id="IPR050173">
    <property type="entry name" value="ABC_transporter_C-like"/>
</dbReference>
<feature type="transmembrane region" description="Helical" evidence="10">
    <location>
        <begin position="236"/>
        <end position="255"/>
    </location>
</feature>
<feature type="transmembrane region" description="Helical" evidence="10">
    <location>
        <begin position="134"/>
        <end position="157"/>
    </location>
</feature>
<evidence type="ECO:0000313" key="13">
    <source>
        <dbReference type="EMBL" id="KAJ8946513.1"/>
    </source>
</evidence>
<comment type="subcellular location">
    <subcellularLocation>
        <location evidence="1">Membrane</location>
        <topology evidence="1">Multi-pass membrane protein</topology>
    </subcellularLocation>
</comment>
<dbReference type="InterPro" id="IPR003439">
    <property type="entry name" value="ABC_transporter-like_ATP-bd"/>
</dbReference>
<dbReference type="PROSITE" id="PS00211">
    <property type="entry name" value="ABC_TRANSPORTER_1"/>
    <property type="match status" value="2"/>
</dbReference>
<name>A0AAV8Y4T6_9CUCU</name>
<keyword evidence="5" id="KW-0547">Nucleotide-binding</keyword>
<evidence type="ECO:0000256" key="2">
    <source>
        <dbReference type="ARBA" id="ARBA00022448"/>
    </source>
</evidence>
<feature type="compositionally biased region" description="Basic and acidic residues" evidence="9">
    <location>
        <begin position="637"/>
        <end position="649"/>
    </location>
</feature>
<keyword evidence="8 10" id="KW-0472">Membrane</keyword>
<keyword evidence="14" id="KW-1185">Reference proteome</keyword>
<dbReference type="InterPro" id="IPR044726">
    <property type="entry name" value="ABCC_6TM_D2"/>
</dbReference>
<evidence type="ECO:0000256" key="7">
    <source>
        <dbReference type="ARBA" id="ARBA00022989"/>
    </source>
</evidence>
<evidence type="ECO:0000313" key="14">
    <source>
        <dbReference type="Proteomes" id="UP001162162"/>
    </source>
</evidence>